<accession>A2FD75</accession>
<organism evidence="2 3">
    <name type="scientific">Trichomonas vaginalis (strain ATCC PRA-98 / G3)</name>
    <dbReference type="NCBI Taxonomy" id="412133"/>
    <lineage>
        <taxon>Eukaryota</taxon>
        <taxon>Metamonada</taxon>
        <taxon>Parabasalia</taxon>
        <taxon>Trichomonadida</taxon>
        <taxon>Trichomonadidae</taxon>
        <taxon>Trichomonas</taxon>
    </lineage>
</organism>
<feature type="domain" description="Zinc finger Sec23/Sec24-type" evidence="1">
    <location>
        <begin position="37"/>
        <end position="70"/>
    </location>
</feature>
<proteinExistence type="predicted"/>
<protein>
    <recommendedName>
        <fullName evidence="1">Zinc finger Sec23/Sec24-type domain-containing protein</fullName>
    </recommendedName>
</protein>
<evidence type="ECO:0000313" key="3">
    <source>
        <dbReference type="Proteomes" id="UP000001542"/>
    </source>
</evidence>
<reference evidence="2" key="1">
    <citation type="submission" date="2006-10" db="EMBL/GenBank/DDBJ databases">
        <authorList>
            <person name="Amadeo P."/>
            <person name="Zhao Q."/>
            <person name="Wortman J."/>
            <person name="Fraser-Liggett C."/>
            <person name="Carlton J."/>
        </authorList>
    </citation>
    <scope>NUCLEOTIDE SEQUENCE</scope>
    <source>
        <strain evidence="2">G3</strain>
    </source>
</reference>
<dbReference type="InParanoid" id="A2FD75"/>
<dbReference type="SUPFAM" id="SSF82919">
    <property type="entry name" value="Zn-finger domain of Sec23/24"/>
    <property type="match status" value="1"/>
</dbReference>
<dbReference type="EMBL" id="DS113728">
    <property type="protein sequence ID" value="EAX97131.1"/>
    <property type="molecule type" value="Genomic_DNA"/>
</dbReference>
<dbReference type="RefSeq" id="XP_001310061.1">
    <property type="nucleotide sequence ID" value="XM_001310060.1"/>
</dbReference>
<reference evidence="2" key="2">
    <citation type="journal article" date="2007" name="Science">
        <title>Draft genome sequence of the sexually transmitted pathogen Trichomonas vaginalis.</title>
        <authorList>
            <person name="Carlton J.M."/>
            <person name="Hirt R.P."/>
            <person name="Silva J.C."/>
            <person name="Delcher A.L."/>
            <person name="Schatz M."/>
            <person name="Zhao Q."/>
            <person name="Wortman J.R."/>
            <person name="Bidwell S.L."/>
            <person name="Alsmark U.C.M."/>
            <person name="Besteiro S."/>
            <person name="Sicheritz-Ponten T."/>
            <person name="Noel C.J."/>
            <person name="Dacks J.B."/>
            <person name="Foster P.G."/>
            <person name="Simillion C."/>
            <person name="Van de Peer Y."/>
            <person name="Miranda-Saavedra D."/>
            <person name="Barton G.J."/>
            <person name="Westrop G.D."/>
            <person name="Mueller S."/>
            <person name="Dessi D."/>
            <person name="Fiori P.L."/>
            <person name="Ren Q."/>
            <person name="Paulsen I."/>
            <person name="Zhang H."/>
            <person name="Bastida-Corcuera F.D."/>
            <person name="Simoes-Barbosa A."/>
            <person name="Brown M.T."/>
            <person name="Hayes R.D."/>
            <person name="Mukherjee M."/>
            <person name="Okumura C.Y."/>
            <person name="Schneider R."/>
            <person name="Smith A.J."/>
            <person name="Vanacova S."/>
            <person name="Villalvazo M."/>
            <person name="Haas B.J."/>
            <person name="Pertea M."/>
            <person name="Feldblyum T.V."/>
            <person name="Utterback T.R."/>
            <person name="Shu C.L."/>
            <person name="Osoegawa K."/>
            <person name="de Jong P.J."/>
            <person name="Hrdy I."/>
            <person name="Horvathova L."/>
            <person name="Zubacova Z."/>
            <person name="Dolezal P."/>
            <person name="Malik S.B."/>
            <person name="Logsdon J.M. Jr."/>
            <person name="Henze K."/>
            <person name="Gupta A."/>
            <person name="Wang C.C."/>
            <person name="Dunne R.L."/>
            <person name="Upcroft J.A."/>
            <person name="Upcroft P."/>
            <person name="White O."/>
            <person name="Salzberg S.L."/>
            <person name="Tang P."/>
            <person name="Chiu C.-H."/>
            <person name="Lee Y.-S."/>
            <person name="Embley T.M."/>
            <person name="Coombs G.H."/>
            <person name="Mottram J.C."/>
            <person name="Tachezy J."/>
            <person name="Fraser-Liggett C.M."/>
            <person name="Johnson P.J."/>
        </authorList>
    </citation>
    <scope>NUCLEOTIDE SEQUENCE [LARGE SCALE GENOMIC DNA]</scope>
    <source>
        <strain evidence="2">G3</strain>
    </source>
</reference>
<dbReference type="Gene3D" id="2.30.30.380">
    <property type="entry name" value="Zn-finger domain of Sec23/24"/>
    <property type="match status" value="1"/>
</dbReference>
<gene>
    <name evidence="2" type="ORF">TVAG_469040</name>
</gene>
<dbReference type="GO" id="GO:0008270">
    <property type="term" value="F:zinc ion binding"/>
    <property type="evidence" value="ECO:0000318"/>
    <property type="project" value="GO_Central"/>
</dbReference>
<evidence type="ECO:0000259" key="1">
    <source>
        <dbReference type="Pfam" id="PF04810"/>
    </source>
</evidence>
<dbReference type="Pfam" id="PF04810">
    <property type="entry name" value="zf-Sec23_Sec24"/>
    <property type="match status" value="1"/>
</dbReference>
<dbReference type="STRING" id="5722.A2FD75"/>
<dbReference type="GO" id="GO:0090110">
    <property type="term" value="P:COPII-coated vesicle cargo loading"/>
    <property type="evidence" value="ECO:0000318"/>
    <property type="project" value="GO_Central"/>
</dbReference>
<dbReference type="OrthoDB" id="49016at2759"/>
<dbReference type="KEGG" id="tva:4754910"/>
<dbReference type="InterPro" id="IPR006895">
    <property type="entry name" value="Znf_Sec23_Sec24"/>
</dbReference>
<dbReference type="GO" id="GO:0000149">
    <property type="term" value="F:SNARE binding"/>
    <property type="evidence" value="ECO:0000318"/>
    <property type="project" value="GO_Central"/>
</dbReference>
<dbReference type="InterPro" id="IPR036174">
    <property type="entry name" value="Znf_Sec23_Sec24_sf"/>
</dbReference>
<dbReference type="GO" id="GO:0070971">
    <property type="term" value="C:endoplasmic reticulum exit site"/>
    <property type="evidence" value="ECO:0000318"/>
    <property type="project" value="GO_Central"/>
</dbReference>
<sequence length="547" mass="62484">MKVYPLSSSILPLIISLDTDAIMNLENVPEFDDNSTRCGLCNAFFNSYAIIHDHPSVWKCALCNRVNTLPLPPSNSFDTGFSLAQKSIPYNNIVFDFIKQPRNHKNQKPCIILAVISSLNRQIIDKISEGIDDSLEIDYILIYFNAYVEIFDTQSNSFKVLLCESSDIFLPTSVDRMKMNSTKLKNVLKSYIPPARSDSNLSPLCAIVNEINLEEPTRFVCFAKGPVQTMSSQIQYPTYLCFIGDSINKLGYFNSLINVPGSKFTIIDDSDLSKVLFFSQKCFRTKIVKDIQIQFYMPKTMFQSNVSPNSRIAAFERSNFSGAVLFSIAQAELGYTEVNEKNVKRIISIKIPLTPHAKIYKSSTFKFPYRCLFSVCSYIIEEIKKMTETQQLFQIRGFIFETAQRYPHELLFKNFIFSLFRSKLLDQGADLYTRSGIAHMLCTLPIPNIFFYFVPLEYVNGKIEPVIPKPNKDAIARLTHDAVYILDSVEDPKSIVNSIAKAMDLLYIDSCIEIVPKLQEINDYTEGYRQWESAWSKNTPKFNFTTV</sequence>
<name>A2FD75_TRIV3</name>
<dbReference type="GO" id="GO:0030127">
    <property type="term" value="C:COPII vesicle coat"/>
    <property type="evidence" value="ECO:0000318"/>
    <property type="project" value="GO_Central"/>
</dbReference>
<dbReference type="VEuPathDB" id="TrichDB:TVAG_469040"/>
<evidence type="ECO:0000313" key="2">
    <source>
        <dbReference type="EMBL" id="EAX97131.1"/>
    </source>
</evidence>
<dbReference type="VEuPathDB" id="TrichDB:TVAGG3_0180430"/>
<dbReference type="Proteomes" id="UP000001542">
    <property type="component" value="Unassembled WGS sequence"/>
</dbReference>
<keyword evidence="3" id="KW-1185">Reference proteome</keyword>
<dbReference type="AlphaFoldDB" id="A2FD75"/>
<dbReference type="GO" id="GO:0006886">
    <property type="term" value="P:intracellular protein transport"/>
    <property type="evidence" value="ECO:0007669"/>
    <property type="project" value="InterPro"/>
</dbReference>